<evidence type="ECO:0000313" key="3">
    <source>
        <dbReference type="EMBL" id="MFD1673211.1"/>
    </source>
</evidence>
<feature type="domain" description="EfeO-type cupredoxin-like" evidence="2">
    <location>
        <begin position="14"/>
        <end position="119"/>
    </location>
</feature>
<gene>
    <name evidence="3" type="ORF">ACFSB2_00555</name>
</gene>
<dbReference type="Gene3D" id="2.60.40.420">
    <property type="entry name" value="Cupredoxins - blue copper proteins"/>
    <property type="match status" value="1"/>
</dbReference>
<evidence type="ECO:0000259" key="2">
    <source>
        <dbReference type="Pfam" id="PF13473"/>
    </source>
</evidence>
<organism evidence="3 4">
    <name type="scientific">Alicyclobacillus fodiniaquatilis</name>
    <dbReference type="NCBI Taxonomy" id="1661150"/>
    <lineage>
        <taxon>Bacteria</taxon>
        <taxon>Bacillati</taxon>
        <taxon>Bacillota</taxon>
        <taxon>Bacilli</taxon>
        <taxon>Bacillales</taxon>
        <taxon>Alicyclobacillaceae</taxon>
        <taxon>Alicyclobacillus</taxon>
    </lineage>
</organism>
<protein>
    <submittedName>
        <fullName evidence="3">Cupredoxin domain-containing protein</fullName>
    </submittedName>
</protein>
<dbReference type="Proteomes" id="UP001597079">
    <property type="component" value="Unassembled WGS sequence"/>
</dbReference>
<dbReference type="EMBL" id="JBHUCX010000002">
    <property type="protein sequence ID" value="MFD1673211.1"/>
    <property type="molecule type" value="Genomic_DNA"/>
</dbReference>
<name>A0ABW4JA38_9BACL</name>
<proteinExistence type="predicted"/>
<comment type="caution">
    <text evidence="3">The sequence shown here is derived from an EMBL/GenBank/DDBJ whole genome shotgun (WGS) entry which is preliminary data.</text>
</comment>
<evidence type="ECO:0000256" key="1">
    <source>
        <dbReference type="SAM" id="SignalP"/>
    </source>
</evidence>
<dbReference type="InterPro" id="IPR028096">
    <property type="entry name" value="EfeO_Cupredoxin"/>
</dbReference>
<sequence length="123" mass="13627">MQYKWISSALAATICATTLASAVPLVQGGVTDIQVEIRDNGFAPSRITATLNQPIHLRIHNSGHHIHEFSIPQYRIYTRTLRPGETSDVQFSPWQPGSFVMYSDPLTDDQPEFGGKFIVANGK</sequence>
<keyword evidence="1" id="KW-0732">Signal</keyword>
<feature type="signal peptide" evidence="1">
    <location>
        <begin position="1"/>
        <end position="22"/>
    </location>
</feature>
<evidence type="ECO:0000313" key="4">
    <source>
        <dbReference type="Proteomes" id="UP001597079"/>
    </source>
</evidence>
<feature type="chain" id="PRO_5046243793" evidence="1">
    <location>
        <begin position="23"/>
        <end position="123"/>
    </location>
</feature>
<dbReference type="InterPro" id="IPR008972">
    <property type="entry name" value="Cupredoxin"/>
</dbReference>
<accession>A0ABW4JA38</accession>
<keyword evidence="4" id="KW-1185">Reference proteome</keyword>
<reference evidence="4" key="1">
    <citation type="journal article" date="2019" name="Int. J. Syst. Evol. Microbiol.">
        <title>The Global Catalogue of Microorganisms (GCM) 10K type strain sequencing project: providing services to taxonomists for standard genome sequencing and annotation.</title>
        <authorList>
            <consortium name="The Broad Institute Genomics Platform"/>
            <consortium name="The Broad Institute Genome Sequencing Center for Infectious Disease"/>
            <person name="Wu L."/>
            <person name="Ma J."/>
        </authorList>
    </citation>
    <scope>NUCLEOTIDE SEQUENCE [LARGE SCALE GENOMIC DNA]</scope>
    <source>
        <strain evidence="4">CGMCC 1.12286</strain>
    </source>
</reference>
<dbReference type="Pfam" id="PF13473">
    <property type="entry name" value="Cupredoxin_1"/>
    <property type="match status" value="1"/>
</dbReference>
<dbReference type="SUPFAM" id="SSF49503">
    <property type="entry name" value="Cupredoxins"/>
    <property type="match status" value="1"/>
</dbReference>
<dbReference type="RefSeq" id="WP_377940558.1">
    <property type="nucleotide sequence ID" value="NZ_JBHUCX010000002.1"/>
</dbReference>